<dbReference type="SUPFAM" id="SSF48403">
    <property type="entry name" value="Ankyrin repeat"/>
    <property type="match status" value="1"/>
</dbReference>
<evidence type="ECO:0000256" key="3">
    <source>
        <dbReference type="PROSITE-ProRule" id="PRU00023"/>
    </source>
</evidence>
<dbReference type="Proteomes" id="UP000472272">
    <property type="component" value="Chromosome 14"/>
</dbReference>
<dbReference type="PROSITE" id="PS50088">
    <property type="entry name" value="ANK_REPEAT"/>
    <property type="match status" value="4"/>
</dbReference>
<dbReference type="Pfam" id="PF12796">
    <property type="entry name" value="Ank_2"/>
    <property type="match status" value="2"/>
</dbReference>
<dbReference type="Gene3D" id="1.25.40.20">
    <property type="entry name" value="Ankyrin repeat-containing domain"/>
    <property type="match status" value="2"/>
</dbReference>
<organism evidence="4 5">
    <name type="scientific">Podarcis muralis</name>
    <name type="common">Wall lizard</name>
    <name type="synonym">Lacerta muralis</name>
    <dbReference type="NCBI Taxonomy" id="64176"/>
    <lineage>
        <taxon>Eukaryota</taxon>
        <taxon>Metazoa</taxon>
        <taxon>Chordata</taxon>
        <taxon>Craniata</taxon>
        <taxon>Vertebrata</taxon>
        <taxon>Euteleostomi</taxon>
        <taxon>Lepidosauria</taxon>
        <taxon>Squamata</taxon>
        <taxon>Bifurcata</taxon>
        <taxon>Unidentata</taxon>
        <taxon>Episquamata</taxon>
        <taxon>Laterata</taxon>
        <taxon>Lacertibaenia</taxon>
        <taxon>Lacertidae</taxon>
        <taxon>Podarcis</taxon>
    </lineage>
</organism>
<evidence type="ECO:0000313" key="4">
    <source>
        <dbReference type="Ensembl" id="ENSPMRP00000035149.1"/>
    </source>
</evidence>
<dbReference type="GeneTree" id="ENSGT00840000130004"/>
<protein>
    <submittedName>
        <fullName evidence="4">Ankyrin repeat domain 61</fullName>
    </submittedName>
</protein>
<feature type="repeat" description="ANK" evidence="3">
    <location>
        <begin position="203"/>
        <end position="235"/>
    </location>
</feature>
<accession>A0A670KHL5</accession>
<evidence type="ECO:0000256" key="1">
    <source>
        <dbReference type="ARBA" id="ARBA00022737"/>
    </source>
</evidence>
<dbReference type="GO" id="GO:0005654">
    <property type="term" value="C:nucleoplasm"/>
    <property type="evidence" value="ECO:0007669"/>
    <property type="project" value="Ensembl"/>
</dbReference>
<keyword evidence="2 3" id="KW-0040">ANK repeat</keyword>
<name>A0A670KHL5_PODMU</name>
<dbReference type="AlphaFoldDB" id="A0A670KHL5"/>
<feature type="repeat" description="ANK" evidence="3">
    <location>
        <begin position="160"/>
        <end position="202"/>
    </location>
</feature>
<gene>
    <name evidence="4" type="primary">ANKRD61</name>
</gene>
<evidence type="ECO:0000256" key="2">
    <source>
        <dbReference type="ARBA" id="ARBA00023043"/>
    </source>
</evidence>
<reference evidence="4" key="2">
    <citation type="submission" date="2025-08" db="UniProtKB">
        <authorList>
            <consortium name="Ensembl"/>
        </authorList>
    </citation>
    <scope>IDENTIFICATION</scope>
</reference>
<evidence type="ECO:0000313" key="5">
    <source>
        <dbReference type="Proteomes" id="UP000472272"/>
    </source>
</evidence>
<reference evidence="4 5" key="1">
    <citation type="journal article" date="2019" name="Proc. Natl. Acad. Sci. U.S.A.">
        <title>Regulatory changes in pterin and carotenoid genes underlie balanced color polymorphisms in the wall lizard.</title>
        <authorList>
            <person name="Andrade P."/>
            <person name="Pinho C."/>
            <person name="Perez I de Lanuza G."/>
            <person name="Afonso S."/>
            <person name="Brejcha J."/>
            <person name="Rubin C.J."/>
            <person name="Wallerman O."/>
            <person name="Pereira P."/>
            <person name="Sabatino S.J."/>
            <person name="Bellati A."/>
            <person name="Pellitteri-Rosa D."/>
            <person name="Bosakova Z."/>
            <person name="Bunikis I."/>
            <person name="Carretero M.A."/>
            <person name="Feiner N."/>
            <person name="Marsik P."/>
            <person name="Pauperio F."/>
            <person name="Salvi D."/>
            <person name="Soler L."/>
            <person name="While G.M."/>
            <person name="Uller T."/>
            <person name="Font E."/>
            <person name="Andersson L."/>
            <person name="Carneiro M."/>
        </authorList>
    </citation>
    <scope>NUCLEOTIDE SEQUENCE</scope>
</reference>
<keyword evidence="5" id="KW-1185">Reference proteome</keyword>
<dbReference type="PROSITE" id="PS50297">
    <property type="entry name" value="ANK_REP_REGION"/>
    <property type="match status" value="3"/>
</dbReference>
<dbReference type="InterPro" id="IPR002110">
    <property type="entry name" value="Ankyrin_rpt"/>
</dbReference>
<dbReference type="PANTHER" id="PTHR24198:SF165">
    <property type="entry name" value="ANKYRIN REPEAT-CONTAINING PROTEIN-RELATED"/>
    <property type="match status" value="1"/>
</dbReference>
<sequence>MKGLCFIKQGTLQLGIQQAVVLRRTVAEGSKPLVAKPSELYGILPPIISLPKYRTARCPLNMHQRIAQCNEENYPHIKPEEDFQVNSDAIIYHGHSLLHLAVANRYHQTLIHLLKNGANINDRDRLGQTALHLASEILDQQAITMLLLCGANANLATPDTKETPLHFAVWSSACKAGIVLAAGDKCVKLLLCNGADVHMKDWEGQEVIHSACRSGRRDIINLLLDNDADVNALTQEEESALFLFLEKETNLRQGDVLKRLLSLSYPLKLTNREGRLPKALSHPCCGLLKDMLLRVSSEVLSLEDICKFNIRKVYRGNMKFWLKGVIPTSLWHSIYINQEFSYASKINYF</sequence>
<dbReference type="InterPro" id="IPR036770">
    <property type="entry name" value="Ankyrin_rpt-contain_sf"/>
</dbReference>
<dbReference type="PANTHER" id="PTHR24198">
    <property type="entry name" value="ANKYRIN REPEAT AND PROTEIN KINASE DOMAIN-CONTAINING PROTEIN"/>
    <property type="match status" value="1"/>
</dbReference>
<dbReference type="SMART" id="SM00248">
    <property type="entry name" value="ANK"/>
    <property type="match status" value="4"/>
</dbReference>
<dbReference type="OMA" id="AINESSM"/>
<reference evidence="4" key="3">
    <citation type="submission" date="2025-09" db="UniProtKB">
        <authorList>
            <consortium name="Ensembl"/>
        </authorList>
    </citation>
    <scope>IDENTIFICATION</scope>
</reference>
<proteinExistence type="predicted"/>
<keyword evidence="1" id="KW-0677">Repeat</keyword>
<feature type="repeat" description="ANK" evidence="3">
    <location>
        <begin position="93"/>
        <end position="125"/>
    </location>
</feature>
<feature type="repeat" description="ANK" evidence="3">
    <location>
        <begin position="126"/>
        <end position="158"/>
    </location>
</feature>
<dbReference type="Ensembl" id="ENSPMRT00000037268.1">
    <property type="protein sequence ID" value="ENSPMRP00000035149.1"/>
    <property type="gene ID" value="ENSPMRG00000022754.1"/>
</dbReference>